<evidence type="ECO:0000259" key="1">
    <source>
        <dbReference type="Pfam" id="PF02538"/>
    </source>
</evidence>
<name>A0AB38TEY4_9HYPH</name>
<dbReference type="PANTHER" id="PTHR11365">
    <property type="entry name" value="5-OXOPROLINASE RELATED"/>
    <property type="match status" value="1"/>
</dbReference>
<evidence type="ECO:0000313" key="2">
    <source>
        <dbReference type="EMBL" id="UTU53138.1"/>
    </source>
</evidence>
<sequence>MLNPITVEIVRNGLISAAEEMNAMLIRSAFTPIIYEMKDCAVAILDRDHKVLGQSSGLPIFLGNLEICSEYTERKFGRHIWREGDIWALNDTYVVGTHLNDVSVYAPIFFRGELFGFAVSRAHWLDIGGKDPGQSFDSTEIFQEGLRLPPTRVAIGGEINHDVVDVIEANTRLPKGVIGDLKAQIAAANVGSRRVIELLDKYEVEVVNEAKKVIFDQTESFERAAIAAIPDGEYSAEGFVDDDGLGNGPLQVKMRVTVKGSDIEIDVTEASDQAPGPINSGASQTISACRVGFKYLFASDKPVNGGSFRSLSVRLREGSFLACTCPAPANWYFSSLGLQIDLLAKALADGMPDHVTAADYGDSNPVIMSGMDPRSGGIFIDFECHVGGWGAFRGHDGISGLINKVNGGLRDIPIEVCETRYPLRIREYCLRPDSGGAGQWRGGCGINKTYEMLSDNCSAGFWWERSVTPAWGLLGGMHGRPPSVIVKSSEAGEISRLKANGIKLKSGDLIICRSGGGGGYGYASQRDRKAVEDDIADGFITVEGAIQDYGYELNR</sequence>
<evidence type="ECO:0000313" key="3">
    <source>
        <dbReference type="Proteomes" id="UP001060070"/>
    </source>
</evidence>
<gene>
    <name evidence="2" type="ORF">LRP29_06865</name>
</gene>
<dbReference type="GO" id="GO:0017168">
    <property type="term" value="F:5-oxoprolinase (ATP-hydrolyzing) activity"/>
    <property type="evidence" value="ECO:0007669"/>
    <property type="project" value="TreeGrafter"/>
</dbReference>
<feature type="domain" description="Hydantoinase B/oxoprolinase" evidence="1">
    <location>
        <begin position="3"/>
        <end position="521"/>
    </location>
</feature>
<dbReference type="InterPro" id="IPR045079">
    <property type="entry name" value="Oxoprolinase-like"/>
</dbReference>
<dbReference type="AlphaFoldDB" id="A0AB38TEY4"/>
<dbReference type="Proteomes" id="UP001060070">
    <property type="component" value="Chromosome"/>
</dbReference>
<dbReference type="Pfam" id="PF02538">
    <property type="entry name" value="Hydantoinase_B"/>
    <property type="match status" value="1"/>
</dbReference>
<dbReference type="GO" id="GO:0005829">
    <property type="term" value="C:cytosol"/>
    <property type="evidence" value="ECO:0007669"/>
    <property type="project" value="TreeGrafter"/>
</dbReference>
<dbReference type="RefSeq" id="WP_024505866.1">
    <property type="nucleotide sequence ID" value="NZ_CP088147.1"/>
</dbReference>
<keyword evidence="3" id="KW-1185">Reference proteome</keyword>
<dbReference type="GO" id="GO:0006749">
    <property type="term" value="P:glutathione metabolic process"/>
    <property type="evidence" value="ECO:0007669"/>
    <property type="project" value="TreeGrafter"/>
</dbReference>
<proteinExistence type="predicted"/>
<reference evidence="2 3" key="1">
    <citation type="journal article" date="2022" name="Microbiol. Resour. Announc.">
        <title>Complete Genome Sequence of Mesorhizobium ciceri Strain R30, a Rhizobium Used as a Commercial Inoculant for Chickpea in Argentina.</title>
        <authorList>
            <person name="Foresto E."/>
            <person name="Revale S."/>
            <person name="Primo E."/>
            <person name="Nievas F."/>
            <person name="Carezzano E."/>
            <person name="Puente M."/>
            <person name="Alzari P."/>
            <person name="Mart M."/>
            <person name="Ben-Assaya M."/>
            <person name="Mornico D."/>
            <person name="Santoro M."/>
            <person name="Mart F."/>
            <person name="Giordano W."/>
            <person name="Bogino P."/>
        </authorList>
    </citation>
    <scope>NUCLEOTIDE SEQUENCE [LARGE SCALE GENOMIC DNA]</scope>
    <source>
        <strain evidence="2 3">R30</strain>
    </source>
</reference>
<dbReference type="EMBL" id="CP088147">
    <property type="protein sequence ID" value="UTU53138.1"/>
    <property type="molecule type" value="Genomic_DNA"/>
</dbReference>
<organism evidence="2 3">
    <name type="scientific">Mesorhizobium ciceri</name>
    <dbReference type="NCBI Taxonomy" id="39645"/>
    <lineage>
        <taxon>Bacteria</taxon>
        <taxon>Pseudomonadati</taxon>
        <taxon>Pseudomonadota</taxon>
        <taxon>Alphaproteobacteria</taxon>
        <taxon>Hyphomicrobiales</taxon>
        <taxon>Phyllobacteriaceae</taxon>
        <taxon>Mesorhizobium</taxon>
    </lineage>
</organism>
<protein>
    <submittedName>
        <fullName evidence="2">Hydantoinase B/oxoprolinase family protein</fullName>
    </submittedName>
</protein>
<dbReference type="PANTHER" id="PTHR11365:SF23">
    <property type="entry name" value="HYPOTHETICAL 5-OXOPROLINASE (EUROFUNG)-RELATED"/>
    <property type="match status" value="1"/>
</dbReference>
<accession>A0AB38TEY4</accession>
<dbReference type="InterPro" id="IPR003692">
    <property type="entry name" value="Hydantoinase_B"/>
</dbReference>